<dbReference type="InterPro" id="IPR007016">
    <property type="entry name" value="O-antigen_ligase-rel_domated"/>
</dbReference>
<dbReference type="EMBL" id="CP104694">
    <property type="protein sequence ID" value="UXI69017.1"/>
    <property type="molecule type" value="Genomic_DNA"/>
</dbReference>
<gene>
    <name evidence="7" type="ORF">N4264_05010</name>
</gene>
<keyword evidence="2 5" id="KW-0812">Transmembrane</keyword>
<evidence type="ECO:0000256" key="5">
    <source>
        <dbReference type="SAM" id="Phobius"/>
    </source>
</evidence>
<feature type="transmembrane region" description="Helical" evidence="5">
    <location>
        <begin position="64"/>
        <end position="84"/>
    </location>
</feature>
<evidence type="ECO:0000256" key="4">
    <source>
        <dbReference type="ARBA" id="ARBA00023136"/>
    </source>
</evidence>
<feature type="transmembrane region" description="Helical" evidence="5">
    <location>
        <begin position="90"/>
        <end position="108"/>
    </location>
</feature>
<dbReference type="PANTHER" id="PTHR37422:SF21">
    <property type="entry name" value="EXOQ-LIKE PROTEIN"/>
    <property type="match status" value="1"/>
</dbReference>
<keyword evidence="4 5" id="KW-0472">Membrane</keyword>
<evidence type="ECO:0000256" key="2">
    <source>
        <dbReference type="ARBA" id="ARBA00022692"/>
    </source>
</evidence>
<accession>A0ABY6BGW1</accession>
<proteinExistence type="predicted"/>
<feature type="domain" description="O-antigen ligase-related" evidence="6">
    <location>
        <begin position="190"/>
        <end position="348"/>
    </location>
</feature>
<keyword evidence="7" id="KW-0436">Ligase</keyword>
<keyword evidence="8" id="KW-1185">Reference proteome</keyword>
<feature type="transmembrane region" description="Helical" evidence="5">
    <location>
        <begin position="183"/>
        <end position="200"/>
    </location>
</feature>
<feature type="transmembrane region" description="Helical" evidence="5">
    <location>
        <begin position="393"/>
        <end position="412"/>
    </location>
</feature>
<evidence type="ECO:0000256" key="3">
    <source>
        <dbReference type="ARBA" id="ARBA00022989"/>
    </source>
</evidence>
<keyword evidence="3 5" id="KW-1133">Transmembrane helix</keyword>
<reference evidence="7" key="1">
    <citation type="submission" date="2022-09" db="EMBL/GenBank/DDBJ databases">
        <title>Tahibacter sp. nov., isolated from a fresh water.</title>
        <authorList>
            <person name="Baek J.H."/>
            <person name="Lee J.K."/>
            <person name="Kim J.M."/>
            <person name="Jeon C.O."/>
        </authorList>
    </citation>
    <scope>NUCLEOTIDE SEQUENCE</scope>
    <source>
        <strain evidence="7">W38</strain>
    </source>
</reference>
<comment type="subcellular location">
    <subcellularLocation>
        <location evidence="1">Membrane</location>
        <topology evidence="1">Multi-pass membrane protein</topology>
    </subcellularLocation>
</comment>
<name>A0ABY6BGW1_9GAMM</name>
<dbReference type="GO" id="GO:0016874">
    <property type="term" value="F:ligase activity"/>
    <property type="evidence" value="ECO:0007669"/>
    <property type="project" value="UniProtKB-KW"/>
</dbReference>
<dbReference type="Proteomes" id="UP001064632">
    <property type="component" value="Chromosome"/>
</dbReference>
<feature type="transmembrane region" description="Helical" evidence="5">
    <location>
        <begin position="229"/>
        <end position="248"/>
    </location>
</feature>
<evidence type="ECO:0000259" key="6">
    <source>
        <dbReference type="Pfam" id="PF04932"/>
    </source>
</evidence>
<dbReference type="InterPro" id="IPR051533">
    <property type="entry name" value="WaaL-like"/>
</dbReference>
<dbReference type="RefSeq" id="WP_261695975.1">
    <property type="nucleotide sequence ID" value="NZ_CP104694.1"/>
</dbReference>
<dbReference type="Pfam" id="PF04932">
    <property type="entry name" value="Wzy_C"/>
    <property type="match status" value="1"/>
</dbReference>
<feature type="transmembrane region" description="Helical" evidence="5">
    <location>
        <begin position="36"/>
        <end position="52"/>
    </location>
</feature>
<dbReference type="PANTHER" id="PTHR37422">
    <property type="entry name" value="TEICHURONIC ACID BIOSYNTHESIS PROTEIN TUAE"/>
    <property type="match status" value="1"/>
</dbReference>
<evidence type="ECO:0000256" key="1">
    <source>
        <dbReference type="ARBA" id="ARBA00004141"/>
    </source>
</evidence>
<evidence type="ECO:0000313" key="7">
    <source>
        <dbReference type="EMBL" id="UXI69017.1"/>
    </source>
</evidence>
<feature type="transmembrane region" description="Helical" evidence="5">
    <location>
        <begin position="340"/>
        <end position="358"/>
    </location>
</feature>
<sequence length="421" mass="45373">MESISPAARLRGVLTSPLLPIWALPALLPFGRSAEVVIVLCLIGCLFLFARHPRALAEHPGARLFVALCACYGLAALVSAIDAVAPGKSWGTVASALRFFPLGLYAAFAMRRAATVRPVETGVAIVVTFWLADAWLQAITGHSLGGAAEAERLSGVFGADNLKFGPVLATLSPFVLQAARQRWGRRGLLLAIVITLVPVLLSGSRASWLVFGLVGTAFLWRETASRWRFFAWTGGLALFALAAGFVGWRTSEAFAARVDRTLLLFSGSTEAVDRALAGRLRIWQTAESMIAAHPLNGVGVRGFRYAYATHAQPGDAFIYPGSPGAAHAHHWVLEVLSETGAAGLALWLLALALAWRAWHRADAAARERAFTPAVALAAMLFPLNTHLAFYSAWWGLLFWWLVALYCAALYAMPDTTRNRDA</sequence>
<organism evidence="7 8">
    <name type="scientific">Tahibacter amnicola</name>
    <dbReference type="NCBI Taxonomy" id="2976241"/>
    <lineage>
        <taxon>Bacteria</taxon>
        <taxon>Pseudomonadati</taxon>
        <taxon>Pseudomonadota</taxon>
        <taxon>Gammaproteobacteria</taxon>
        <taxon>Lysobacterales</taxon>
        <taxon>Rhodanobacteraceae</taxon>
        <taxon>Tahibacter</taxon>
    </lineage>
</organism>
<protein>
    <submittedName>
        <fullName evidence="7">O-antigen ligase family protein</fullName>
    </submittedName>
</protein>
<evidence type="ECO:0000313" key="8">
    <source>
        <dbReference type="Proteomes" id="UP001064632"/>
    </source>
</evidence>